<feature type="domain" description="BRCT" evidence="1">
    <location>
        <begin position="22"/>
        <end position="75"/>
    </location>
</feature>
<dbReference type="GO" id="GO:0007095">
    <property type="term" value="P:mitotic G2 DNA damage checkpoint signaling"/>
    <property type="evidence" value="ECO:0007669"/>
    <property type="project" value="InterPro"/>
</dbReference>
<gene>
    <name evidence="2" type="ORF">IWQ62_002064</name>
</gene>
<evidence type="ECO:0000313" key="2">
    <source>
        <dbReference type="EMBL" id="KAJ1967092.1"/>
    </source>
</evidence>
<dbReference type="InterPro" id="IPR001357">
    <property type="entry name" value="BRCT_dom"/>
</dbReference>
<comment type="caution">
    <text evidence="2">The sequence shown here is derived from an EMBL/GenBank/DDBJ whole genome shotgun (WGS) entry which is preliminary data.</text>
</comment>
<dbReference type="CDD" id="cd17741">
    <property type="entry name" value="BRCT_nibrin"/>
    <property type="match status" value="1"/>
</dbReference>
<dbReference type="Pfam" id="PF00533">
    <property type="entry name" value="BRCT"/>
    <property type="match status" value="1"/>
</dbReference>
<proteinExistence type="predicted"/>
<protein>
    <recommendedName>
        <fullName evidence="1">BRCT domain-containing protein</fullName>
    </recommendedName>
</protein>
<keyword evidence="3" id="KW-1185">Reference proteome</keyword>
<dbReference type="GO" id="GO:0003684">
    <property type="term" value="F:damaged DNA binding"/>
    <property type="evidence" value="ECO:0007669"/>
    <property type="project" value="TreeGrafter"/>
</dbReference>
<dbReference type="InterPro" id="IPR036420">
    <property type="entry name" value="BRCT_dom_sf"/>
</dbReference>
<dbReference type="GO" id="GO:0000724">
    <property type="term" value="P:double-strand break repair via homologous recombination"/>
    <property type="evidence" value="ECO:0007669"/>
    <property type="project" value="TreeGrafter"/>
</dbReference>
<reference evidence="2" key="1">
    <citation type="submission" date="2022-07" db="EMBL/GenBank/DDBJ databases">
        <title>Phylogenomic reconstructions and comparative analyses of Kickxellomycotina fungi.</title>
        <authorList>
            <person name="Reynolds N.K."/>
            <person name="Stajich J.E."/>
            <person name="Barry K."/>
            <person name="Grigoriev I.V."/>
            <person name="Crous P."/>
            <person name="Smith M.E."/>
        </authorList>
    </citation>
    <scope>NUCLEOTIDE SEQUENCE</scope>
    <source>
        <strain evidence="2">RSA 1196</strain>
    </source>
</reference>
<dbReference type="PANTHER" id="PTHR12162:SF0">
    <property type="entry name" value="NIBRIN"/>
    <property type="match status" value="1"/>
</dbReference>
<dbReference type="GO" id="GO:0030870">
    <property type="term" value="C:Mre11 complex"/>
    <property type="evidence" value="ECO:0007669"/>
    <property type="project" value="InterPro"/>
</dbReference>
<evidence type="ECO:0000259" key="1">
    <source>
        <dbReference type="Pfam" id="PF00533"/>
    </source>
</evidence>
<dbReference type="Proteomes" id="UP001150925">
    <property type="component" value="Unassembled WGS sequence"/>
</dbReference>
<name>A0A9W8ATK8_9FUNG</name>
<evidence type="ECO:0000313" key="3">
    <source>
        <dbReference type="Proteomes" id="UP001150925"/>
    </source>
</evidence>
<dbReference type="PANTHER" id="PTHR12162">
    <property type="entry name" value="NIBRIN-RELATED"/>
    <property type="match status" value="1"/>
</dbReference>
<dbReference type="OrthoDB" id="552194at2759"/>
<dbReference type="InterPro" id="IPR040227">
    <property type="entry name" value="Nibrin-rel"/>
</dbReference>
<dbReference type="EMBL" id="JANBPY010000396">
    <property type="protein sequence ID" value="KAJ1967092.1"/>
    <property type="molecule type" value="Genomic_DNA"/>
</dbReference>
<dbReference type="AlphaFoldDB" id="A0A9W8ATK8"/>
<organism evidence="2 3">
    <name type="scientific">Dispira parvispora</name>
    <dbReference type="NCBI Taxonomy" id="1520584"/>
    <lineage>
        <taxon>Eukaryota</taxon>
        <taxon>Fungi</taxon>
        <taxon>Fungi incertae sedis</taxon>
        <taxon>Zoopagomycota</taxon>
        <taxon>Kickxellomycotina</taxon>
        <taxon>Dimargaritomycetes</taxon>
        <taxon>Dimargaritales</taxon>
        <taxon>Dimargaritaceae</taxon>
        <taxon>Dispira</taxon>
    </lineage>
</organism>
<feature type="non-terminal residue" evidence="2">
    <location>
        <position position="1"/>
    </location>
</feature>
<dbReference type="Gene3D" id="3.40.50.10190">
    <property type="entry name" value="BRCT domain"/>
    <property type="match status" value="1"/>
</dbReference>
<dbReference type="SUPFAM" id="SSF52113">
    <property type="entry name" value="BRCT domain"/>
    <property type="match status" value="1"/>
</dbReference>
<accession>A0A9W8ATK8</accession>
<sequence length="234" mass="26173">MSSACQTRRGHGAIRTRGMRASAKKQLYEYAAQLDMRVVSQWTDECTHLIMKDLTMTQRALLALVHGVHIVNDRWCERMATDPSVRNRLEVQGELAAVRDYFPQPNTMAAGNPLIQYLFHVDLWQPRTAQRTLFSGYGFILSSPAQCQRLQAIVEGAGGVVCYPVGETVTQVDSHGEDAEDCPLTPVMEAVTHGMANHADSLQWYLVNLDSPTETGSLVVTIDKANDLWERIQR</sequence>